<organism evidence="1 2">
    <name type="scientific">Blastomyces parvus</name>
    <dbReference type="NCBI Taxonomy" id="2060905"/>
    <lineage>
        <taxon>Eukaryota</taxon>
        <taxon>Fungi</taxon>
        <taxon>Dikarya</taxon>
        <taxon>Ascomycota</taxon>
        <taxon>Pezizomycotina</taxon>
        <taxon>Eurotiomycetes</taxon>
        <taxon>Eurotiomycetidae</taxon>
        <taxon>Onygenales</taxon>
        <taxon>Ajellomycetaceae</taxon>
        <taxon>Blastomyces</taxon>
    </lineage>
</organism>
<name>A0A2B7X840_9EURO</name>
<comment type="caution">
    <text evidence="1">The sequence shown here is derived from an EMBL/GenBank/DDBJ whole genome shotgun (WGS) entry which is preliminary data.</text>
</comment>
<dbReference type="STRING" id="2060905.A0A2B7X840"/>
<protein>
    <submittedName>
        <fullName evidence="1">Uncharacterized protein</fullName>
    </submittedName>
</protein>
<proteinExistence type="predicted"/>
<dbReference type="Proteomes" id="UP000224080">
    <property type="component" value="Unassembled WGS sequence"/>
</dbReference>
<dbReference type="OrthoDB" id="2831558at2759"/>
<dbReference type="EMBL" id="PDNC01000034">
    <property type="protein sequence ID" value="PGH04902.1"/>
    <property type="molecule type" value="Genomic_DNA"/>
</dbReference>
<dbReference type="AlphaFoldDB" id="A0A2B7X840"/>
<evidence type="ECO:0000313" key="1">
    <source>
        <dbReference type="EMBL" id="PGH04902.1"/>
    </source>
</evidence>
<accession>A0A2B7X840</accession>
<keyword evidence="2" id="KW-1185">Reference proteome</keyword>
<evidence type="ECO:0000313" key="2">
    <source>
        <dbReference type="Proteomes" id="UP000224080"/>
    </source>
</evidence>
<gene>
    <name evidence="1" type="ORF">GX51_03198</name>
</gene>
<sequence>MLPWILLLPRKSTELAPLFHHACKPCSLDYDGSQLHAIDRPGWQPSLQEDLLRLEVEAHRETGAFTSQASLFIMRNTCSPKQSPQLPSWYGITTADGKVLRFPFPFSPDEKPEVGRDMDGSPLGMQAILSIKDSIGDMFSYQGIVKPEQYEEAAKDALLQGGIRPQRRMKRRCGRKIGKFDN</sequence>
<reference evidence="1 2" key="1">
    <citation type="submission" date="2017-10" db="EMBL/GenBank/DDBJ databases">
        <title>Comparative genomics in systemic dimorphic fungi from Ajellomycetaceae.</title>
        <authorList>
            <person name="Munoz J.F."/>
            <person name="Mcewen J.G."/>
            <person name="Clay O.K."/>
            <person name="Cuomo C.A."/>
        </authorList>
    </citation>
    <scope>NUCLEOTIDE SEQUENCE [LARGE SCALE GENOMIC DNA]</scope>
    <source>
        <strain evidence="1 2">UAMH130</strain>
    </source>
</reference>